<sequence length="370" mass="41149">MEIGLDQILVEPYASSLRGKRLGLVTNSSSFDSRYKTSVTFFHEHYDLQVLYAPEHGLSGSGAAGQAIEDERDPATALPIRSLYQGEHTHLDPSLFADIDLLVFDMQDVGLRFYTYISTLEQLMHVGVPLLVLDRPNPLGGVVVEGLILDAQHASFVGLEGLAVRYGLTIGELARFLNGERKIGCALQIVPLQGWKRSQRWEDLKRPWIMTSPAIAHAHTIELYAGFCLLEGTNLSEGRGTSAPFELFGAPFIDAHQLSKEAGKLNLAGVCFTPITFVPSASKFQGEVCHGLYAHVIDSEHFRPFRSALSILSLLWELYPEQLSFNASFARLAGFAEQEIGSRYLHSTLQRIEEEAHIFAHIKRSYELYA</sequence>
<dbReference type="GO" id="GO:0033922">
    <property type="term" value="F:peptidoglycan beta-N-acetylmuramidase activity"/>
    <property type="evidence" value="ECO:0007669"/>
    <property type="project" value="InterPro"/>
</dbReference>
<dbReference type="Pfam" id="PF07075">
    <property type="entry name" value="NamZ_N"/>
    <property type="match status" value="1"/>
</dbReference>
<gene>
    <name evidence="3" type="ORF">SDC9_84587</name>
</gene>
<evidence type="ECO:0000313" key="3">
    <source>
        <dbReference type="EMBL" id="MPM37965.1"/>
    </source>
</evidence>
<feature type="domain" description="Peptidoglycan beta-N-acetylmuramidase NamZ C-terminal" evidence="2">
    <location>
        <begin position="223"/>
        <end position="369"/>
    </location>
</feature>
<comment type="caution">
    <text evidence="3">The sequence shown here is derived from an EMBL/GenBank/DDBJ whole genome shotgun (WGS) entry which is preliminary data.</text>
</comment>
<proteinExistence type="predicted"/>
<evidence type="ECO:0008006" key="4">
    <source>
        <dbReference type="Google" id="ProtNLM"/>
    </source>
</evidence>
<evidence type="ECO:0000259" key="1">
    <source>
        <dbReference type="Pfam" id="PF07075"/>
    </source>
</evidence>
<organism evidence="3">
    <name type="scientific">bioreactor metagenome</name>
    <dbReference type="NCBI Taxonomy" id="1076179"/>
    <lineage>
        <taxon>unclassified sequences</taxon>
        <taxon>metagenomes</taxon>
        <taxon>ecological metagenomes</taxon>
    </lineage>
</organism>
<name>A0A644ZAN6_9ZZZZ</name>
<accession>A0A644ZAN6</accession>
<dbReference type="PANTHER" id="PTHR42915">
    <property type="entry name" value="HYPOTHETICAL 460 KDA PROTEIN IN FEUA-SIGW INTERGENIC REGION [PRECURSOR]"/>
    <property type="match status" value="1"/>
</dbReference>
<dbReference type="EMBL" id="VSSQ01008126">
    <property type="protein sequence ID" value="MPM37965.1"/>
    <property type="molecule type" value="Genomic_DNA"/>
</dbReference>
<dbReference type="PIRSF" id="PIRSF016719">
    <property type="entry name" value="UCP016719"/>
    <property type="match status" value="1"/>
</dbReference>
<feature type="domain" description="Peptidoglycan beta-N-acetylmuramidase NamZ N-terminal" evidence="1">
    <location>
        <begin position="23"/>
        <end position="217"/>
    </location>
</feature>
<protein>
    <recommendedName>
        <fullName evidence="4">DUF1343 domain-containing protein</fullName>
    </recommendedName>
</protein>
<dbReference type="InterPro" id="IPR048502">
    <property type="entry name" value="NamZ_N"/>
</dbReference>
<dbReference type="Gene3D" id="3.90.1150.140">
    <property type="match status" value="1"/>
</dbReference>
<reference evidence="3" key="1">
    <citation type="submission" date="2019-08" db="EMBL/GenBank/DDBJ databases">
        <authorList>
            <person name="Kucharzyk K."/>
            <person name="Murdoch R.W."/>
            <person name="Higgins S."/>
            <person name="Loffler F."/>
        </authorList>
    </citation>
    <scope>NUCLEOTIDE SEQUENCE</scope>
</reference>
<dbReference type="InterPro" id="IPR008302">
    <property type="entry name" value="NamZ"/>
</dbReference>
<dbReference type="Pfam" id="PF20732">
    <property type="entry name" value="NamZ_C"/>
    <property type="match status" value="1"/>
</dbReference>
<dbReference type="InterPro" id="IPR048503">
    <property type="entry name" value="NamZ_C"/>
</dbReference>
<dbReference type="PANTHER" id="PTHR42915:SF1">
    <property type="entry name" value="PEPTIDOGLYCAN BETA-N-ACETYLMURAMIDASE NAMZ"/>
    <property type="match status" value="1"/>
</dbReference>
<dbReference type="Gene3D" id="3.40.50.12170">
    <property type="entry name" value="Uncharacterised protein PF07075, DUF1343"/>
    <property type="match status" value="1"/>
</dbReference>
<dbReference type="AlphaFoldDB" id="A0A644ZAN6"/>
<evidence type="ECO:0000259" key="2">
    <source>
        <dbReference type="Pfam" id="PF20732"/>
    </source>
</evidence>